<dbReference type="InterPro" id="IPR050952">
    <property type="entry name" value="TRIM-NHL_E3_ligases"/>
</dbReference>
<organism evidence="2 3">
    <name type="scientific">Tegillarca granosa</name>
    <name type="common">Malaysian cockle</name>
    <name type="synonym">Anadara granosa</name>
    <dbReference type="NCBI Taxonomy" id="220873"/>
    <lineage>
        <taxon>Eukaryota</taxon>
        <taxon>Metazoa</taxon>
        <taxon>Spiralia</taxon>
        <taxon>Lophotrochozoa</taxon>
        <taxon>Mollusca</taxon>
        <taxon>Bivalvia</taxon>
        <taxon>Autobranchia</taxon>
        <taxon>Pteriomorphia</taxon>
        <taxon>Arcoida</taxon>
        <taxon>Arcoidea</taxon>
        <taxon>Arcidae</taxon>
        <taxon>Tegillarca</taxon>
    </lineage>
</organism>
<dbReference type="InterPro" id="IPR001258">
    <property type="entry name" value="NHL_repeat"/>
</dbReference>
<proteinExistence type="predicted"/>
<dbReference type="InterPro" id="IPR011042">
    <property type="entry name" value="6-blade_b-propeller_TolB-like"/>
</dbReference>
<evidence type="ECO:0000256" key="1">
    <source>
        <dbReference type="ARBA" id="ARBA00022737"/>
    </source>
</evidence>
<evidence type="ECO:0000313" key="3">
    <source>
        <dbReference type="Proteomes" id="UP001217089"/>
    </source>
</evidence>
<reference evidence="2 3" key="1">
    <citation type="submission" date="2022-12" db="EMBL/GenBank/DDBJ databases">
        <title>Chromosome-level genome of Tegillarca granosa.</title>
        <authorList>
            <person name="Kim J."/>
        </authorList>
    </citation>
    <scope>NUCLEOTIDE SEQUENCE [LARGE SCALE GENOMIC DNA]</scope>
    <source>
        <strain evidence="2">Teg-2019</strain>
        <tissue evidence="2">Adductor muscle</tissue>
    </source>
</reference>
<name>A0ABQ9DVP7_TEGGR</name>
<evidence type="ECO:0008006" key="4">
    <source>
        <dbReference type="Google" id="ProtNLM"/>
    </source>
</evidence>
<keyword evidence="3" id="KW-1185">Reference proteome</keyword>
<dbReference type="Gene3D" id="2.120.10.30">
    <property type="entry name" value="TolB, C-terminal domain"/>
    <property type="match status" value="1"/>
</dbReference>
<protein>
    <recommendedName>
        <fullName evidence="4">Tripartite motif-containing protein 2</fullName>
    </recommendedName>
</protein>
<comment type="caution">
    <text evidence="2">The sequence shown here is derived from an EMBL/GenBank/DDBJ whole genome shotgun (WGS) entry which is preliminary data.</text>
</comment>
<dbReference type="EMBL" id="JARBDR010000923">
    <property type="protein sequence ID" value="KAJ8297379.1"/>
    <property type="molecule type" value="Genomic_DNA"/>
</dbReference>
<keyword evidence="1" id="KW-0677">Repeat</keyword>
<dbReference type="PANTHER" id="PTHR24104:SF25">
    <property type="entry name" value="PROTEIN LIN-41"/>
    <property type="match status" value="1"/>
</dbReference>
<evidence type="ECO:0000313" key="2">
    <source>
        <dbReference type="EMBL" id="KAJ8297379.1"/>
    </source>
</evidence>
<dbReference type="Proteomes" id="UP001217089">
    <property type="component" value="Unassembled WGS sequence"/>
</dbReference>
<dbReference type="PANTHER" id="PTHR24104">
    <property type="entry name" value="E3 UBIQUITIN-PROTEIN LIGASE NHLRC1-RELATED"/>
    <property type="match status" value="1"/>
</dbReference>
<dbReference type="Pfam" id="PF01436">
    <property type="entry name" value="NHL"/>
    <property type="match status" value="1"/>
</dbReference>
<gene>
    <name evidence="2" type="ORF">KUTeg_023910</name>
</gene>
<dbReference type="SUPFAM" id="SSF63825">
    <property type="entry name" value="YWTD domain"/>
    <property type="match status" value="1"/>
</dbReference>
<accession>A0ABQ9DVP7</accession>
<sequence>MSQMEELLTSIQNDIRDYNDTSVQTIKEVNDQRIQVKSMVDKLADCLISDIHKRNDADTNTMSRQAVEIEMTIAERNEFKRSCDVKLKSDIDMTVKDFISEARLKKKPQVSSLRQLHPPVFVRNKDIEEDLKNILGKLEDNEKKNGVLCMQSERKYYSVNIQMHDYKLKTTGIAVNINTGIVSYINPGIGSFSISAVNDKEAWCGGKYGFGRDLILLQTTGKVKKKVKLDTPLYDITVTPSGDVFFSEDEGHTIKMYSSEKFTVIANTTPYKTQGLFITIDQDLLVCLYFDGRKNDNSKVVRMSLNGQIIQTLQYNKENKPLFNNPQLVTENINGDICVVDTSKTVVAINKDGEFRFKYPESNTSSHIFRNCYGIACDKLGYILISDFGNNRIHQIDSDGKFVQFILTVQHCLVRPWGLSIGDDGQLWVCNKGGSEVRVFIFRS</sequence>